<gene>
    <name evidence="2" type="ORF">GCM10009802_42070</name>
</gene>
<dbReference type="PANTHER" id="PTHR43415:SF3">
    <property type="entry name" value="GNAT-FAMILY ACETYLTRANSFERASE"/>
    <property type="match status" value="1"/>
</dbReference>
<dbReference type="SUPFAM" id="SSF55729">
    <property type="entry name" value="Acyl-CoA N-acyltransferases (Nat)"/>
    <property type="match status" value="1"/>
</dbReference>
<evidence type="ECO:0000259" key="1">
    <source>
        <dbReference type="PROSITE" id="PS51186"/>
    </source>
</evidence>
<accession>A0ABP5KS95</accession>
<evidence type="ECO:0000313" key="2">
    <source>
        <dbReference type="EMBL" id="GAA2133602.1"/>
    </source>
</evidence>
<protein>
    <submittedName>
        <fullName evidence="2">GNAT family protein</fullName>
    </submittedName>
</protein>
<sequence>MVCGKLVKLRAFEPAEADALWRWNHDPDVMRWMDDGYAASAAQVRRRLEERPSNSYGDVLYAVEVLADGALIGLVRLRDAEPETGVAELDLYLGEKDYWGRGYATDALRSMCRFGFEDMRLHKISLTVVTENHAAISVYKKAGFVEEGRLRSVFRRDGRWYDQFTMGLLEGELLDDRP</sequence>
<keyword evidence="3" id="KW-1185">Reference proteome</keyword>
<comment type="caution">
    <text evidence="2">The sequence shown here is derived from an EMBL/GenBank/DDBJ whole genome shotgun (WGS) entry which is preliminary data.</text>
</comment>
<proteinExistence type="predicted"/>
<organism evidence="2 3">
    <name type="scientific">Streptomyces synnematoformans</name>
    <dbReference type="NCBI Taxonomy" id="415721"/>
    <lineage>
        <taxon>Bacteria</taxon>
        <taxon>Bacillati</taxon>
        <taxon>Actinomycetota</taxon>
        <taxon>Actinomycetes</taxon>
        <taxon>Kitasatosporales</taxon>
        <taxon>Streptomycetaceae</taxon>
        <taxon>Streptomyces</taxon>
    </lineage>
</organism>
<dbReference type="InterPro" id="IPR000182">
    <property type="entry name" value="GNAT_dom"/>
</dbReference>
<feature type="domain" description="N-acetyltransferase" evidence="1">
    <location>
        <begin position="7"/>
        <end position="167"/>
    </location>
</feature>
<dbReference type="PROSITE" id="PS51186">
    <property type="entry name" value="GNAT"/>
    <property type="match status" value="1"/>
</dbReference>
<dbReference type="EMBL" id="BAAAPF010000153">
    <property type="protein sequence ID" value="GAA2133602.1"/>
    <property type="molecule type" value="Genomic_DNA"/>
</dbReference>
<dbReference type="RefSeq" id="WP_344291556.1">
    <property type="nucleotide sequence ID" value="NZ_BAAAPF010000153.1"/>
</dbReference>
<dbReference type="Proteomes" id="UP001500443">
    <property type="component" value="Unassembled WGS sequence"/>
</dbReference>
<dbReference type="PANTHER" id="PTHR43415">
    <property type="entry name" value="SPERMIDINE N(1)-ACETYLTRANSFERASE"/>
    <property type="match status" value="1"/>
</dbReference>
<dbReference type="InterPro" id="IPR016181">
    <property type="entry name" value="Acyl_CoA_acyltransferase"/>
</dbReference>
<dbReference type="Gene3D" id="3.40.630.30">
    <property type="match status" value="1"/>
</dbReference>
<reference evidence="3" key="1">
    <citation type="journal article" date="2019" name="Int. J. Syst. Evol. Microbiol.">
        <title>The Global Catalogue of Microorganisms (GCM) 10K type strain sequencing project: providing services to taxonomists for standard genome sequencing and annotation.</title>
        <authorList>
            <consortium name="The Broad Institute Genomics Platform"/>
            <consortium name="The Broad Institute Genome Sequencing Center for Infectious Disease"/>
            <person name="Wu L."/>
            <person name="Ma J."/>
        </authorList>
    </citation>
    <scope>NUCLEOTIDE SEQUENCE [LARGE SCALE GENOMIC DNA]</scope>
    <source>
        <strain evidence="3">JCM 15481</strain>
    </source>
</reference>
<name>A0ABP5KS95_9ACTN</name>
<evidence type="ECO:0000313" key="3">
    <source>
        <dbReference type="Proteomes" id="UP001500443"/>
    </source>
</evidence>
<dbReference type="Pfam" id="PF13302">
    <property type="entry name" value="Acetyltransf_3"/>
    <property type="match status" value="1"/>
</dbReference>